<evidence type="ECO:0000313" key="2">
    <source>
        <dbReference type="EMBL" id="GAA2096079.1"/>
    </source>
</evidence>
<feature type="transmembrane region" description="Helical" evidence="1">
    <location>
        <begin position="12"/>
        <end position="32"/>
    </location>
</feature>
<sequence>MVIPGSRLRGVAALVGSVLFTVVCASLLVFFLRSAVLAADAEQWWATLLHPVTWASLAGIVFFGPVGVPLLIRRLLRREALVLSPRGLSGCRYRDLGGGQTGEVPWSDIAGFEGRRGPRGAGFTVQYTLTAEGQARLQRSLAAHGTRAPARTVFTVRPGFEGGPRRLLAFLTAAHASALAQPPRQHPFRA</sequence>
<keyword evidence="1" id="KW-0812">Transmembrane</keyword>
<keyword evidence="3" id="KW-1185">Reference proteome</keyword>
<name>A0ABN2WR21_9MICO</name>
<evidence type="ECO:0008006" key="4">
    <source>
        <dbReference type="Google" id="ProtNLM"/>
    </source>
</evidence>
<accession>A0ABN2WR21</accession>
<organism evidence="2 3">
    <name type="scientific">Brevibacterium salitolerans</name>
    <dbReference type="NCBI Taxonomy" id="1403566"/>
    <lineage>
        <taxon>Bacteria</taxon>
        <taxon>Bacillati</taxon>
        <taxon>Actinomycetota</taxon>
        <taxon>Actinomycetes</taxon>
        <taxon>Micrococcales</taxon>
        <taxon>Brevibacteriaceae</taxon>
        <taxon>Brevibacterium</taxon>
    </lineage>
</organism>
<dbReference type="EMBL" id="BAAAPZ010000005">
    <property type="protein sequence ID" value="GAA2096079.1"/>
    <property type="molecule type" value="Genomic_DNA"/>
</dbReference>
<proteinExistence type="predicted"/>
<feature type="transmembrane region" description="Helical" evidence="1">
    <location>
        <begin position="52"/>
        <end position="72"/>
    </location>
</feature>
<dbReference type="Proteomes" id="UP001500984">
    <property type="component" value="Unassembled WGS sequence"/>
</dbReference>
<keyword evidence="1" id="KW-0472">Membrane</keyword>
<evidence type="ECO:0000313" key="3">
    <source>
        <dbReference type="Proteomes" id="UP001500984"/>
    </source>
</evidence>
<protein>
    <recommendedName>
        <fullName evidence="4">PH domain-containing protein</fullName>
    </recommendedName>
</protein>
<gene>
    <name evidence="2" type="ORF">GCM10009823_16040</name>
</gene>
<keyword evidence="1" id="KW-1133">Transmembrane helix</keyword>
<reference evidence="2 3" key="1">
    <citation type="journal article" date="2019" name="Int. J. Syst. Evol. Microbiol.">
        <title>The Global Catalogue of Microorganisms (GCM) 10K type strain sequencing project: providing services to taxonomists for standard genome sequencing and annotation.</title>
        <authorList>
            <consortium name="The Broad Institute Genomics Platform"/>
            <consortium name="The Broad Institute Genome Sequencing Center for Infectious Disease"/>
            <person name="Wu L."/>
            <person name="Ma J."/>
        </authorList>
    </citation>
    <scope>NUCLEOTIDE SEQUENCE [LARGE SCALE GENOMIC DNA]</scope>
    <source>
        <strain evidence="2 3">JCM 15900</strain>
    </source>
</reference>
<comment type="caution">
    <text evidence="2">The sequence shown here is derived from an EMBL/GenBank/DDBJ whole genome shotgun (WGS) entry which is preliminary data.</text>
</comment>
<evidence type="ECO:0000256" key="1">
    <source>
        <dbReference type="SAM" id="Phobius"/>
    </source>
</evidence>